<feature type="compositionally biased region" description="Basic and acidic residues" evidence="1">
    <location>
        <begin position="293"/>
        <end position="304"/>
    </location>
</feature>
<dbReference type="EMBL" id="JAWJWF010000007">
    <property type="protein sequence ID" value="KAK6630888.1"/>
    <property type="molecule type" value="Genomic_DNA"/>
</dbReference>
<proteinExistence type="predicted"/>
<feature type="region of interest" description="Disordered" evidence="1">
    <location>
        <begin position="279"/>
        <end position="306"/>
    </location>
</feature>
<evidence type="ECO:0000313" key="2">
    <source>
        <dbReference type="EMBL" id="KAK6630888.1"/>
    </source>
</evidence>
<sequence length="383" mass="43189">MSKLNEEAVVPREMTNSSAEEVEEFESTEADNGDKDERMENQEDKSEILKLTMLINKYNLDLETTTNRRIGDDPDRYKRNVKCAMFFNKEVTIRPAAELSPSAPPSSPVSILGQDELNEPANSSTKVTSFSVPLSDPYEVVGSENCRTANITPKRSQKIKNETVRPVDHPDLRSHSSLTSLSRPAKSGLEGAVKTKYQSMTSLDTASDNPPENKFTGWKDLTDFLALAHADFPKEKYHNLQMSKSTNENNEMNINGRSVMKFRKGDEVMSASDSRLLHAVPDNRGPIKKCDKKSRGDSYKKESTTDVNTAAGRKQVQWKTEVDVIYFSTHLGANGDRTGEVIERVIEPLREEWEQQRKGFYAKIVPYHIASHLTDHFISLLKI</sequence>
<organism evidence="2 3">
    <name type="scientific">Polyplax serrata</name>
    <name type="common">Common mouse louse</name>
    <dbReference type="NCBI Taxonomy" id="468196"/>
    <lineage>
        <taxon>Eukaryota</taxon>
        <taxon>Metazoa</taxon>
        <taxon>Ecdysozoa</taxon>
        <taxon>Arthropoda</taxon>
        <taxon>Hexapoda</taxon>
        <taxon>Insecta</taxon>
        <taxon>Pterygota</taxon>
        <taxon>Neoptera</taxon>
        <taxon>Paraneoptera</taxon>
        <taxon>Psocodea</taxon>
        <taxon>Troctomorpha</taxon>
        <taxon>Phthiraptera</taxon>
        <taxon>Anoplura</taxon>
        <taxon>Polyplacidae</taxon>
        <taxon>Polyplax</taxon>
    </lineage>
</organism>
<evidence type="ECO:0000313" key="3">
    <source>
        <dbReference type="Proteomes" id="UP001359485"/>
    </source>
</evidence>
<feature type="region of interest" description="Disordered" evidence="1">
    <location>
        <begin position="167"/>
        <end position="189"/>
    </location>
</feature>
<feature type="compositionally biased region" description="Basic and acidic residues" evidence="1">
    <location>
        <begin position="1"/>
        <end position="10"/>
    </location>
</feature>
<gene>
    <name evidence="2" type="ORF">RUM44_003058</name>
</gene>
<reference evidence="2 3" key="1">
    <citation type="submission" date="2023-09" db="EMBL/GenBank/DDBJ databases">
        <title>Genomes of two closely related lineages of the louse Polyplax serrata with different host specificities.</title>
        <authorList>
            <person name="Martinu J."/>
            <person name="Tarabai H."/>
            <person name="Stefka J."/>
            <person name="Hypsa V."/>
        </authorList>
    </citation>
    <scope>NUCLEOTIDE SEQUENCE [LARGE SCALE GENOMIC DNA]</scope>
    <source>
        <strain evidence="2">98ZLc_SE</strain>
    </source>
</reference>
<name>A0ABR1AZ85_POLSC</name>
<feature type="compositionally biased region" description="Basic and acidic residues" evidence="1">
    <location>
        <begin position="32"/>
        <end position="45"/>
    </location>
</feature>
<dbReference type="Proteomes" id="UP001359485">
    <property type="component" value="Unassembled WGS sequence"/>
</dbReference>
<evidence type="ECO:0000256" key="1">
    <source>
        <dbReference type="SAM" id="MobiDB-lite"/>
    </source>
</evidence>
<protein>
    <submittedName>
        <fullName evidence="2">Uncharacterized protein</fullName>
    </submittedName>
</protein>
<feature type="region of interest" description="Disordered" evidence="1">
    <location>
        <begin position="1"/>
        <end position="45"/>
    </location>
</feature>
<keyword evidence="3" id="KW-1185">Reference proteome</keyword>
<feature type="compositionally biased region" description="Acidic residues" evidence="1">
    <location>
        <begin position="20"/>
        <end position="31"/>
    </location>
</feature>
<accession>A0ABR1AZ85</accession>
<comment type="caution">
    <text evidence="2">The sequence shown here is derived from an EMBL/GenBank/DDBJ whole genome shotgun (WGS) entry which is preliminary data.</text>
</comment>